<dbReference type="PaxDb" id="123214-PERMA_A0050"/>
<evidence type="ECO:0000313" key="2">
    <source>
        <dbReference type="Proteomes" id="UP000001366"/>
    </source>
</evidence>
<protein>
    <submittedName>
        <fullName evidence="1">Uncharacterized protein</fullName>
    </submittedName>
</protein>
<dbReference type="EMBL" id="CP001231">
    <property type="protein sequence ID" value="ACO04984.1"/>
    <property type="molecule type" value="Genomic_DNA"/>
</dbReference>
<evidence type="ECO:0000313" key="1">
    <source>
        <dbReference type="EMBL" id="ACO04984.1"/>
    </source>
</evidence>
<reference evidence="1 2" key="1">
    <citation type="journal article" date="2009" name="J. Bacteriol.">
        <title>Complete and draft genome sequences of six members of the Aquificales.</title>
        <authorList>
            <person name="Reysenbach A.L."/>
            <person name="Hamamura N."/>
            <person name="Podar M."/>
            <person name="Griffiths E."/>
            <person name="Ferreira S."/>
            <person name="Hochstein R."/>
            <person name="Heidelberg J."/>
            <person name="Johnson J."/>
            <person name="Mead D."/>
            <person name="Pohorille A."/>
            <person name="Sarmiento M."/>
            <person name="Schweighofer K."/>
            <person name="Seshadri R."/>
            <person name="Voytek M.A."/>
        </authorList>
    </citation>
    <scope>NUCLEOTIDE SEQUENCE [LARGE SCALE GENOMIC DNA]</scope>
    <source>
        <strain evidence="2">DSM 14350 / EX-H1</strain>
        <plasmid evidence="2">pPERMA01</plasmid>
    </source>
</reference>
<dbReference type="HOGENOM" id="CLU_1915085_0_0_0"/>
<accession>C0QUX9</accession>
<name>C0QUX9_PERMH</name>
<geneLocation type="plasmid" evidence="2">
    <name>pPERMA01</name>
</geneLocation>
<dbReference type="Proteomes" id="UP000001366">
    <property type="component" value="Plasmid unnamed"/>
</dbReference>
<organism evidence="1 2">
    <name type="scientific">Persephonella marina (strain DSM 14350 / EX-H1)</name>
    <dbReference type="NCBI Taxonomy" id="123214"/>
    <lineage>
        <taxon>Bacteria</taxon>
        <taxon>Pseudomonadati</taxon>
        <taxon>Aquificota</taxon>
        <taxon>Aquificia</taxon>
        <taxon>Aquificales</taxon>
        <taxon>Hydrogenothermaceae</taxon>
        <taxon>Persephonella</taxon>
    </lineage>
</organism>
<keyword evidence="1" id="KW-0614">Plasmid</keyword>
<dbReference type="KEGG" id="pmx:PERMA_A0050"/>
<keyword evidence="2" id="KW-1185">Reference proteome</keyword>
<sequence length="132" mass="15381">MGVVLESTSLMEDVLLELNTGGICWDFQRAEEIINEAGLDYNRVVKEIAFQIKENQGWKVDPVGIVYEFIKEEAEVELESLQEVEVLANYRDTQFYLPSWKRDYVLDELKGIDVEFELSKATKFLLRELQII</sequence>
<gene>
    <name evidence="1" type="ordered locus">PERMA_A0050</name>
</gene>
<dbReference type="AlphaFoldDB" id="C0QUX9"/>
<dbReference type="RefSeq" id="WP_012675172.1">
    <property type="nucleotide sequence ID" value="NC_012439.1"/>
</dbReference>
<proteinExistence type="predicted"/>